<keyword evidence="10 19" id="KW-1133">Transmembrane helix</keyword>
<feature type="chain" id="PRO_5043310794" evidence="20">
    <location>
        <begin position="29"/>
        <end position="2983"/>
    </location>
</feature>
<dbReference type="InterPro" id="IPR001881">
    <property type="entry name" value="EGF-like_Ca-bd_dom"/>
</dbReference>
<comment type="caution">
    <text evidence="21">The sequence shown here is derived from an EMBL/GenBank/DDBJ whole genome shotgun (WGS) entry which is preliminary data.</text>
</comment>
<feature type="compositionally biased region" description="Acidic residues" evidence="18">
    <location>
        <begin position="2957"/>
        <end position="2966"/>
    </location>
</feature>
<evidence type="ECO:0000256" key="15">
    <source>
        <dbReference type="PROSITE-ProRule" id="PRU00076"/>
    </source>
</evidence>
<dbReference type="Gene3D" id="2.10.25.10">
    <property type="entry name" value="Laminin"/>
    <property type="match status" value="2"/>
</dbReference>
<dbReference type="PROSITE" id="PS01187">
    <property type="entry name" value="EGF_CA"/>
    <property type="match status" value="1"/>
</dbReference>
<keyword evidence="2" id="KW-1003">Cell membrane</keyword>
<dbReference type="InterPro" id="IPR027397">
    <property type="entry name" value="Catenin-bd_sf"/>
</dbReference>
<evidence type="ECO:0000256" key="5">
    <source>
        <dbReference type="ARBA" id="ARBA00022723"/>
    </source>
</evidence>
<name>A0A8J1UVQ7_OWEFU</name>
<dbReference type="SMART" id="SM00112">
    <property type="entry name" value="CA"/>
    <property type="match status" value="18"/>
</dbReference>
<dbReference type="GO" id="GO:0005912">
    <property type="term" value="C:adherens junction"/>
    <property type="evidence" value="ECO:0007669"/>
    <property type="project" value="TreeGrafter"/>
</dbReference>
<dbReference type="FunFam" id="2.60.40.60:FF:000024">
    <property type="entry name" value="FAT atypical cadherin 3"/>
    <property type="match status" value="1"/>
</dbReference>
<dbReference type="InterPro" id="IPR000152">
    <property type="entry name" value="EGF-type_Asp/Asn_hydroxyl_site"/>
</dbReference>
<keyword evidence="5" id="KW-0479">Metal-binding</keyword>
<dbReference type="Pfam" id="PF01049">
    <property type="entry name" value="CADH_Y-type_LIR"/>
    <property type="match status" value="1"/>
</dbReference>
<dbReference type="FunFam" id="2.60.40.60:FF:000032">
    <property type="entry name" value="FAT atypical cadherin 1"/>
    <property type="match status" value="1"/>
</dbReference>
<dbReference type="CDD" id="cd11304">
    <property type="entry name" value="Cadherin_repeat"/>
    <property type="match status" value="17"/>
</dbReference>
<protein>
    <submittedName>
        <fullName evidence="21">Uncharacterized protein</fullName>
    </submittedName>
</protein>
<dbReference type="GO" id="GO:0034332">
    <property type="term" value="P:adherens junction organization"/>
    <property type="evidence" value="ECO:0007669"/>
    <property type="project" value="TreeGrafter"/>
</dbReference>
<dbReference type="PROSITE" id="PS00010">
    <property type="entry name" value="ASX_HYDROXYL"/>
    <property type="match status" value="1"/>
</dbReference>
<evidence type="ECO:0000256" key="6">
    <source>
        <dbReference type="ARBA" id="ARBA00022729"/>
    </source>
</evidence>
<dbReference type="FunFam" id="2.60.40.60:FF:000020">
    <property type="entry name" value="Dachsous cadherin-related 1b"/>
    <property type="match status" value="1"/>
</dbReference>
<keyword evidence="8 14" id="KW-0106">Calcium</keyword>
<dbReference type="Gene3D" id="2.60.40.60">
    <property type="entry name" value="Cadherins"/>
    <property type="match status" value="17"/>
</dbReference>
<dbReference type="FunFam" id="2.10.25.10:FF:000122">
    <property type="entry name" value="Protein crumbs homolog 2"/>
    <property type="match status" value="1"/>
</dbReference>
<evidence type="ECO:0000256" key="3">
    <source>
        <dbReference type="ARBA" id="ARBA00022536"/>
    </source>
</evidence>
<feature type="disulfide bond" evidence="15">
    <location>
        <begin position="2521"/>
        <end position="2530"/>
    </location>
</feature>
<keyword evidence="3 15" id="KW-0245">EGF-like domain</keyword>
<dbReference type="Pfam" id="PF00028">
    <property type="entry name" value="Cadherin"/>
    <property type="match status" value="10"/>
</dbReference>
<dbReference type="FunFam" id="2.60.40.60:FF:000092">
    <property type="entry name" value="Protocadherin 8"/>
    <property type="match status" value="2"/>
</dbReference>
<dbReference type="InterPro" id="IPR018097">
    <property type="entry name" value="EGF_Ca-bd_CS"/>
</dbReference>
<dbReference type="InterPro" id="IPR013320">
    <property type="entry name" value="ConA-like_dom_sf"/>
</dbReference>
<dbReference type="InterPro" id="IPR002126">
    <property type="entry name" value="Cadherin-like_dom"/>
</dbReference>
<comment type="caution">
    <text evidence="15">Lacks conserved residue(s) required for the propagation of feature annotation.</text>
</comment>
<evidence type="ECO:0000313" key="21">
    <source>
        <dbReference type="EMBL" id="CAH1778847.1"/>
    </source>
</evidence>
<dbReference type="GO" id="GO:0007156">
    <property type="term" value="P:homophilic cell adhesion via plasma membrane adhesion molecules"/>
    <property type="evidence" value="ECO:0007669"/>
    <property type="project" value="InterPro"/>
</dbReference>
<dbReference type="OrthoDB" id="6079678at2759"/>
<keyword evidence="11 19" id="KW-0472">Membrane</keyword>
<evidence type="ECO:0000256" key="7">
    <source>
        <dbReference type="ARBA" id="ARBA00022737"/>
    </source>
</evidence>
<evidence type="ECO:0000256" key="10">
    <source>
        <dbReference type="ARBA" id="ARBA00022989"/>
    </source>
</evidence>
<dbReference type="Pfam" id="PF24811">
    <property type="entry name" value="Ig_Shg"/>
    <property type="match status" value="1"/>
</dbReference>
<dbReference type="GO" id="GO:0045296">
    <property type="term" value="F:cadherin binding"/>
    <property type="evidence" value="ECO:0007669"/>
    <property type="project" value="TreeGrafter"/>
</dbReference>
<evidence type="ECO:0000256" key="14">
    <source>
        <dbReference type="PROSITE-ProRule" id="PRU00043"/>
    </source>
</evidence>
<dbReference type="GO" id="GO:0000902">
    <property type="term" value="P:cell morphogenesis"/>
    <property type="evidence" value="ECO:0007669"/>
    <property type="project" value="TreeGrafter"/>
</dbReference>
<evidence type="ECO:0000256" key="11">
    <source>
        <dbReference type="ARBA" id="ARBA00023136"/>
    </source>
</evidence>
<dbReference type="FunFam" id="2.60.40.60:FF:000116">
    <property type="entry name" value="Dachsous cadherin-related 2"/>
    <property type="match status" value="1"/>
</dbReference>
<evidence type="ECO:0000256" key="17">
    <source>
        <dbReference type="RuleBase" id="RU004357"/>
    </source>
</evidence>
<evidence type="ECO:0000256" key="18">
    <source>
        <dbReference type="SAM" id="MobiDB-lite"/>
    </source>
</evidence>
<dbReference type="FunFam" id="2.60.40.60:FF:000058">
    <property type="entry name" value="FAT atypical cadherin 3"/>
    <property type="match status" value="2"/>
</dbReference>
<dbReference type="FunFam" id="4.10.900.10:FF:000001">
    <property type="entry name" value="Cadherin 2"/>
    <property type="match status" value="1"/>
</dbReference>
<dbReference type="SUPFAM" id="SSF49313">
    <property type="entry name" value="Cadherin-like"/>
    <property type="match status" value="17"/>
</dbReference>
<sequence length="2983" mass="331942">MVEKYSHWSKMASKILLFIFCICAIAECRNIKTVTVPHNSKPGFILSKLPFWGQAFSLEDNDPSISQFFHILDGTIMTSADISDLLGKNLMLSIKNTIADNEWYDILHVDVQNGNKMLIFPEQSYKGYVMENQPAGTPVHSLSAPLFAKINNVESPDILYSIVTGRSDLFDLKLREGQVDIITLAPLDREENSEFQLQLSASSLQNNDIAHAKITILVEDENDNIPKFESSSYNVLIPEDTVAMTTILKVKAVDPDQGKLKYSMEPSKLFRIDSESGDIVLQTQQGIEEKTYQFEIFVDDDIHREAAIVSVVVESDLLFIPESHRRNRRAVRPIRTFELDEGTTSLFSVKSPPLNDQERFALVSGTEKFNINPFTGQLTLAANQELDYEETPSITFSVEITRADDRTYIDEQPIRINLQNINDELPYFENKPENFLATVPADAQAGQSVFLMHAKDPDKGSQIVYHLESGGDDLFQVDRTGGYVRTKGNQRYTPNREYILGVSAEDINAPTQQKTPIKKLSILVGERDPQFFEPEYEANMPENADPDFSIVTIEAHSFQKHDISYELLDASGNESPFFRIRSVDNRKGEVYLIQKRDYETDPNRYILSVTATEDGPDNPRSSTTRLVINLIDINDNNPTFPLSEYIPQNSVAETIAEGTEITRVTAIDKDAGENARLQYSIPNDGNFTIETRNNVGIIKTARRLDYDFIPDHTYKFQVVAVDNGEPPRSGSAMVRVSITNVNDEPPMFNPSVIEARVNEDANPNTVVTVVQASDPDGDRVTFSLKGPSGPFEMNPNSGVITLVERINTNAVKYVLNVTATDDNSCCRSGTRQHSDGVVIIEVIDVNNNAPKFPDCDSYNPTILENQNIGLSVITVSAQDLDSGSNGEIRYSIVNSPNQDSDLFEIDPFNGTITTSNVFDRESSNNVKEYGVTIKAADRGSSSLAGLCNFKVKIGDLNDNDPTLDQSSYQITIPESIELNTRILRVYANDRDTGINAQVFYELVSDPSGFFALDRESGWLSVVKAINQREKVILEVKATDRGTPPRSDTAEVEISIKDTVNKPPVWIENIDNTPITILENTPQDDVVGTYRAQSQIEGNPGVSYSIQTGVSPESNNPKSFFSRTIDTGNSDVPSAMEVLVLDYLDYEKIPEYILTLRVANRAGNPLHTEAHLTIRLIDVNDVIPLFEGVDENNRYPASVAENALIGTSVVVTHAVDTDVTPEFARVTYGIEEKGQDWRKFSIDPVTGLVETMAQFDREEQSEYFITVYAEDGAPSARPKSNGNPNRGYAEVHIKISDVNDNRPTFAASIYNATVDENADTGHMVATVTADDNDEASILQYSIIDVTVDRGSSGNEFAVKQDTGEIYVAGKLDYENGPREYTLRYRVFDGLFDNTCAVVIKVQDVNDNKPVFTQSEYTVRNIQEESTDNPKFLVQVSATDPDTMQNTNIHYRLEGQYAEDGTFVIDPNTGEISVTRPLDRDSPKGTEAYEVNVLADDEPGQPSSLTGVAVVRIFPTDINDNAPEFTGSLIGHVTEHASANDPVLTVRATDPDESINGTVTFSIRQSPIAPNGQRLFKINPDTGLISTTTANSLDREIPGQDRFDNIIVVASDRGSPGKSTSATVTVIVDDINDQRPVFTEKLYTTTMSESLPKEASVMSVQAVDGDIGANAVLTYSLPNPDDRKYFKIDSVEATNTGVLRIHEQVDFDTLDSHFFNLTVQVTDPNPEHKDIAYIQVHVTDFNDNAPEFSPPHIPVTVPENVTIGYPLATFTATDKDQEGENSKFEYKIDRGTDKNRQFSVDDAGVVRVAKPLDRETDPDHKVYILAVDKGSPPLTGTGTLTITLTDINDNFPEFAEDYHPVVYENESPQDPVVTIRAMDPDDDTNGPPFKFWLPCNGGCPCEQNPTCDEFTMQFVQSGDSLKGAGIVKALVPDFDREKQKYYEIPIIMKDTGNPPNSGTNTLTVTIGDRNDNDHFPGHQDIFVYNYKDWEPTSEFENAPCGYVYAQDEDDWDREDKRFEFVGTKPAQFDLDLVGGMIYMKFGTKDGIYTFNVRVYDQIRDKSAVSSVKVTVQEIGDDCVRSSGSLRLTDLTAEEFLARPYEGPPLTKYGDSKRSILQKKLAEMLNTATDNVDIFTLRNHPDLKRTLDVRYCAHGSPYYKESKLNGLMEQNRDEFAALGFNIAQIPVDECYKEICESGGCENRLITTNKPLLINSNGTSLVGVTAYIEADCVCAAKTFSDNLETCSFGVCKNGGTCVDQDESGFRCICPADFDGARCQQTKHSFSGDGWAWFEPLKQCEDSVTSLSFITEEQDGIILYNGPQRPVTGEEFEDFILLELIGGFPQLRINHGSGETSAPLRILGLTSDDEQVLGKLNDGEWHRIDIYREGKKVRMVVDQCVKSTISEQGANTVEDRTACEVIGETNGDNMYLNVKDPLQLGGVSMENPKFPNKMNTKGFNGCIKDLVHNGELYDLFIGREGMHENSEDGCPREDVICGANSIDGLKCGIHGKCIGSFIDGVYRCMCDPGYRGSKCDTNTTTRDFGEDSYIEWDFKTDFYNTLSQRKNTIQLMFRTRQDEGLLFTVKTDFKDEYMNLEIRDKKIQFRYNLGGAVNILPLSYVNVSDGQWHVARVERMGKQVTLKLDHGEGRYINHTEGELHGHQLIRISSRNIYAGGDVKEVGRTSIDLDYMDSCLNDIRYDEEWFPMTNNETPQSVSAEWMDEQAISEGCPTAACVNFPCSPSPPLTCIDFWRKPVCMCPPGQMMSSGPDLCVNINECLSDPCLNGGTCYDGDNRFTCECYPEYSGEYCELQTAAVVAIVSPGAIVAIIVCLIVLLLIILLFIIYNRRRKPHYVVELEPEDDIRENIINYDEEGAGEEDQDAYDISRMQKPVDPDMPSKKVKPLKSAPPGDSPDVGDFINNRLGDADDDPANPPHDSVREYAYEGGGSEAGSLSSLNSSESSDNDNFDYLDDWGPRFSKLADMYGADK</sequence>
<feature type="compositionally biased region" description="Low complexity" evidence="18">
    <location>
        <begin position="2945"/>
        <end position="2956"/>
    </location>
</feature>
<evidence type="ECO:0000256" key="16">
    <source>
        <dbReference type="RuleBase" id="RU003318"/>
    </source>
</evidence>
<evidence type="ECO:0000256" key="13">
    <source>
        <dbReference type="ARBA" id="ARBA00023180"/>
    </source>
</evidence>
<dbReference type="Pfam" id="PF02210">
    <property type="entry name" value="Laminin_G_2"/>
    <property type="match status" value="2"/>
</dbReference>
<dbReference type="PROSITE" id="PS00022">
    <property type="entry name" value="EGF_1"/>
    <property type="match status" value="3"/>
</dbReference>
<keyword evidence="22" id="KW-1185">Reference proteome</keyword>
<dbReference type="GO" id="GO:0007163">
    <property type="term" value="P:establishment or maintenance of cell polarity"/>
    <property type="evidence" value="ECO:0007669"/>
    <property type="project" value="UniProtKB-ARBA"/>
</dbReference>
<evidence type="ECO:0000256" key="9">
    <source>
        <dbReference type="ARBA" id="ARBA00022889"/>
    </source>
</evidence>
<reference evidence="21" key="1">
    <citation type="submission" date="2022-03" db="EMBL/GenBank/DDBJ databases">
        <authorList>
            <person name="Martin C."/>
        </authorList>
    </citation>
    <scope>NUCLEOTIDE SEQUENCE</scope>
</reference>
<dbReference type="SMART" id="SM00179">
    <property type="entry name" value="EGF_CA"/>
    <property type="match status" value="2"/>
</dbReference>
<dbReference type="InterPro" id="IPR001791">
    <property type="entry name" value="Laminin_G"/>
</dbReference>
<dbReference type="PROSITE" id="PS50025">
    <property type="entry name" value="LAM_G_DOMAIN"/>
    <property type="match status" value="2"/>
</dbReference>
<keyword evidence="12 15" id="KW-1015">Disulfide bond</keyword>
<dbReference type="FunFam" id="2.60.40.60:FF:000039">
    <property type="entry name" value="FAT atypical cadherin 3"/>
    <property type="match status" value="1"/>
</dbReference>
<dbReference type="PROSITE" id="PS50026">
    <property type="entry name" value="EGF_3"/>
    <property type="match status" value="3"/>
</dbReference>
<dbReference type="Pfam" id="PF00008">
    <property type="entry name" value="EGF"/>
    <property type="match status" value="2"/>
</dbReference>
<dbReference type="Gene3D" id="2.60.120.200">
    <property type="match status" value="2"/>
</dbReference>
<dbReference type="EMBL" id="CAIIXF020000003">
    <property type="protein sequence ID" value="CAH1778847.1"/>
    <property type="molecule type" value="Genomic_DNA"/>
</dbReference>
<dbReference type="SMART" id="SM00282">
    <property type="entry name" value="LamG"/>
    <property type="match status" value="2"/>
</dbReference>
<dbReference type="GO" id="GO:0005509">
    <property type="term" value="F:calcium ion binding"/>
    <property type="evidence" value="ECO:0007669"/>
    <property type="project" value="UniProtKB-UniRule"/>
</dbReference>
<evidence type="ECO:0000313" key="22">
    <source>
        <dbReference type="Proteomes" id="UP000749559"/>
    </source>
</evidence>
<dbReference type="GO" id="GO:0016477">
    <property type="term" value="P:cell migration"/>
    <property type="evidence" value="ECO:0007669"/>
    <property type="project" value="TreeGrafter"/>
</dbReference>
<keyword evidence="4 16" id="KW-0812">Transmembrane</keyword>
<dbReference type="GO" id="GO:0016342">
    <property type="term" value="C:catenin complex"/>
    <property type="evidence" value="ECO:0007669"/>
    <property type="project" value="TreeGrafter"/>
</dbReference>
<comment type="function">
    <text evidence="17">Cadherins are calcium-dependent cell adhesion proteins.</text>
</comment>
<keyword evidence="6 20" id="KW-0732">Signal</keyword>
<dbReference type="PROSITE" id="PS01186">
    <property type="entry name" value="EGF_2"/>
    <property type="match status" value="1"/>
</dbReference>
<dbReference type="InterPro" id="IPR039808">
    <property type="entry name" value="Cadherin"/>
</dbReference>
<dbReference type="Proteomes" id="UP000749559">
    <property type="component" value="Unassembled WGS sequence"/>
</dbReference>
<dbReference type="PANTHER" id="PTHR24027">
    <property type="entry name" value="CADHERIN-23"/>
    <property type="match status" value="1"/>
</dbReference>
<dbReference type="SUPFAM" id="SSF49899">
    <property type="entry name" value="Concanavalin A-like lectins/glucanases"/>
    <property type="match status" value="2"/>
</dbReference>
<feature type="disulfide bond" evidence="15">
    <location>
        <begin position="2265"/>
        <end position="2274"/>
    </location>
</feature>
<dbReference type="GO" id="GO:0016339">
    <property type="term" value="P:calcium-dependent cell-cell adhesion via plasma membrane cell adhesion molecules"/>
    <property type="evidence" value="ECO:0007669"/>
    <property type="project" value="TreeGrafter"/>
</dbReference>
<dbReference type="InterPro" id="IPR015919">
    <property type="entry name" value="Cadherin-like_sf"/>
</dbReference>
<dbReference type="SMART" id="SM00181">
    <property type="entry name" value="EGF"/>
    <property type="match status" value="4"/>
</dbReference>
<keyword evidence="7" id="KW-0677">Repeat</keyword>
<dbReference type="SUPFAM" id="SSF57196">
    <property type="entry name" value="EGF/Laminin"/>
    <property type="match status" value="2"/>
</dbReference>
<dbReference type="PROSITE" id="PS50268">
    <property type="entry name" value="CADHERIN_2"/>
    <property type="match status" value="17"/>
</dbReference>
<dbReference type="InterPro" id="IPR056370">
    <property type="entry name" value="Shg-like_Ig-like"/>
</dbReference>
<gene>
    <name evidence="21" type="ORF">OFUS_LOCUS5709</name>
</gene>
<dbReference type="PRINTS" id="PR00205">
    <property type="entry name" value="CADHERIN"/>
</dbReference>
<keyword evidence="13" id="KW-0325">Glycoprotein</keyword>
<proteinExistence type="predicted"/>
<feature type="signal peptide" evidence="20">
    <location>
        <begin position="1"/>
        <end position="28"/>
    </location>
</feature>
<evidence type="ECO:0000256" key="4">
    <source>
        <dbReference type="ARBA" id="ARBA00022692"/>
    </source>
</evidence>
<dbReference type="InterPro" id="IPR020894">
    <property type="entry name" value="Cadherin_CS"/>
</dbReference>
<evidence type="ECO:0000256" key="19">
    <source>
        <dbReference type="SAM" id="Phobius"/>
    </source>
</evidence>
<evidence type="ECO:0000256" key="20">
    <source>
        <dbReference type="SAM" id="SignalP"/>
    </source>
</evidence>
<dbReference type="GO" id="GO:0008013">
    <property type="term" value="F:beta-catenin binding"/>
    <property type="evidence" value="ECO:0007669"/>
    <property type="project" value="TreeGrafter"/>
</dbReference>
<evidence type="ECO:0000256" key="8">
    <source>
        <dbReference type="ARBA" id="ARBA00022837"/>
    </source>
</evidence>
<evidence type="ECO:0000256" key="12">
    <source>
        <dbReference type="ARBA" id="ARBA00023157"/>
    </source>
</evidence>
<dbReference type="CDD" id="cd19941">
    <property type="entry name" value="TIL"/>
    <property type="match status" value="1"/>
</dbReference>
<feature type="transmembrane region" description="Helical" evidence="19">
    <location>
        <begin position="2819"/>
        <end position="2840"/>
    </location>
</feature>
<accession>A0A8J1UVQ7</accession>
<evidence type="ECO:0000256" key="1">
    <source>
        <dbReference type="ARBA" id="ARBA00004251"/>
    </source>
</evidence>
<dbReference type="GO" id="GO:0044331">
    <property type="term" value="P:cell-cell adhesion mediated by cadherin"/>
    <property type="evidence" value="ECO:0007669"/>
    <property type="project" value="TreeGrafter"/>
</dbReference>
<dbReference type="CDD" id="cd00054">
    <property type="entry name" value="EGF_CA"/>
    <property type="match status" value="3"/>
</dbReference>
<feature type="disulfide bond" evidence="15">
    <location>
        <begin position="2795"/>
        <end position="2804"/>
    </location>
</feature>
<comment type="subcellular location">
    <subcellularLocation>
        <location evidence="1 16">Cell membrane</location>
        <topology evidence="1 16">Single-pass type I membrane protein</topology>
    </subcellularLocation>
</comment>
<keyword evidence="9 16" id="KW-0130">Cell adhesion</keyword>
<dbReference type="InterPro" id="IPR000233">
    <property type="entry name" value="Cadherin_Y-type_LIR"/>
</dbReference>
<dbReference type="CDD" id="cd00110">
    <property type="entry name" value="LamG"/>
    <property type="match status" value="2"/>
</dbReference>
<dbReference type="PROSITE" id="PS00232">
    <property type="entry name" value="CADHERIN_1"/>
    <property type="match status" value="6"/>
</dbReference>
<dbReference type="PANTHER" id="PTHR24027:SF432">
    <property type="entry name" value="EGF-LIKE DOMAIN-CONTAINING PROTEIN"/>
    <property type="match status" value="1"/>
</dbReference>
<dbReference type="InterPro" id="IPR000742">
    <property type="entry name" value="EGF"/>
</dbReference>
<dbReference type="Gene3D" id="4.10.900.10">
    <property type="entry name" value="TCF3-CBD (Catenin binding domain)"/>
    <property type="match status" value="1"/>
</dbReference>
<feature type="disulfide bond" evidence="15">
    <location>
        <begin position="2502"/>
        <end position="2519"/>
    </location>
</feature>
<dbReference type="GO" id="GO:0007043">
    <property type="term" value="P:cell-cell junction assembly"/>
    <property type="evidence" value="ECO:0007669"/>
    <property type="project" value="TreeGrafter"/>
</dbReference>
<evidence type="ECO:0000256" key="2">
    <source>
        <dbReference type="ARBA" id="ARBA00022475"/>
    </source>
</evidence>
<feature type="region of interest" description="Disordered" evidence="18">
    <location>
        <begin position="2883"/>
        <end position="2967"/>
    </location>
</feature>
<organism evidence="21 22">
    <name type="scientific">Owenia fusiformis</name>
    <name type="common">Polychaete worm</name>
    <dbReference type="NCBI Taxonomy" id="6347"/>
    <lineage>
        <taxon>Eukaryota</taxon>
        <taxon>Metazoa</taxon>
        <taxon>Spiralia</taxon>
        <taxon>Lophotrochozoa</taxon>
        <taxon>Annelida</taxon>
        <taxon>Polychaeta</taxon>
        <taxon>Sedentaria</taxon>
        <taxon>Canalipalpata</taxon>
        <taxon>Sabellida</taxon>
        <taxon>Oweniida</taxon>
        <taxon>Oweniidae</taxon>
        <taxon>Owenia</taxon>
    </lineage>
</organism>